<evidence type="ECO:0000256" key="1">
    <source>
        <dbReference type="SAM" id="MobiDB-lite"/>
    </source>
</evidence>
<dbReference type="OrthoDB" id="10539384at2759"/>
<keyword evidence="3" id="KW-1185">Reference proteome</keyword>
<dbReference type="EMBL" id="CCKQ01013137">
    <property type="protein sequence ID" value="CDW84771.1"/>
    <property type="molecule type" value="Genomic_DNA"/>
</dbReference>
<evidence type="ECO:0000313" key="3">
    <source>
        <dbReference type="Proteomes" id="UP000039865"/>
    </source>
</evidence>
<proteinExistence type="predicted"/>
<protein>
    <submittedName>
        <fullName evidence="2">Uncharacterized protein</fullName>
    </submittedName>
</protein>
<dbReference type="Proteomes" id="UP000039865">
    <property type="component" value="Unassembled WGS sequence"/>
</dbReference>
<gene>
    <name evidence="2" type="primary">Contig11348.g12133</name>
    <name evidence="2" type="ORF">STYLEM_13839</name>
</gene>
<dbReference type="InParanoid" id="A0A078AS18"/>
<feature type="compositionally biased region" description="Basic and acidic residues" evidence="1">
    <location>
        <begin position="1"/>
        <end position="10"/>
    </location>
</feature>
<organism evidence="2 3">
    <name type="scientific">Stylonychia lemnae</name>
    <name type="common">Ciliate</name>
    <dbReference type="NCBI Taxonomy" id="5949"/>
    <lineage>
        <taxon>Eukaryota</taxon>
        <taxon>Sar</taxon>
        <taxon>Alveolata</taxon>
        <taxon>Ciliophora</taxon>
        <taxon>Intramacronucleata</taxon>
        <taxon>Spirotrichea</taxon>
        <taxon>Stichotrichia</taxon>
        <taxon>Sporadotrichida</taxon>
        <taxon>Oxytrichidae</taxon>
        <taxon>Stylonychinae</taxon>
        <taxon>Stylonychia</taxon>
    </lineage>
</organism>
<evidence type="ECO:0000313" key="2">
    <source>
        <dbReference type="EMBL" id="CDW84771.1"/>
    </source>
</evidence>
<accession>A0A078AS18</accession>
<reference evidence="2 3" key="1">
    <citation type="submission" date="2014-06" db="EMBL/GenBank/DDBJ databases">
        <authorList>
            <person name="Swart Estienne"/>
        </authorList>
    </citation>
    <scope>NUCLEOTIDE SEQUENCE [LARGE SCALE GENOMIC DNA]</scope>
    <source>
        <strain evidence="2 3">130c</strain>
    </source>
</reference>
<feature type="region of interest" description="Disordered" evidence="1">
    <location>
        <begin position="1"/>
        <end position="96"/>
    </location>
</feature>
<sequence>MSARKLRDQKQSIADIPKNIPKKRSTRANQEDSDQDLSDLDMKQDKLSMQGYKLGSKRQKKYVGNEMGADISSPDKPSTKQSEESDEQANQSSATKQAVINAQAKQAELAHLMRQSDLQNGVINTSMMASTGRNMDNYLNEENLKHLERISKCVKLDFGKFTREMIRQQENPSDLSEGFSKVIKDKADLNIETLQSRTIHLQNNKLSDKFSRRDIQFYDLYIKKENGEELALLKDNQFPLEIDAEQYYQELEIDDFNHLFANNMLIEERFGKTLKVEIVRDSNSNRIMRKVKEHPELVKIKDNRRRSSDINQSSMKYKADQKDPDLLSLHQSLRQFEKDYGKNNEELAEIYCKVSGRLNKMKDYLENKPVIEWSYLEDLALAKPDDSAEFQVLLSTKGWEEIMIRREFLHATPVISDDEGKQ</sequence>
<dbReference type="AlphaFoldDB" id="A0A078AS18"/>
<name>A0A078AS18_STYLE</name>